<accession>A0A1H7YCS5</accession>
<dbReference type="EMBL" id="FOCI01000001">
    <property type="protein sequence ID" value="SEM43755.1"/>
    <property type="molecule type" value="Genomic_DNA"/>
</dbReference>
<feature type="domain" description="DUF7742" evidence="2">
    <location>
        <begin position="2"/>
        <end position="84"/>
    </location>
</feature>
<protein>
    <recommendedName>
        <fullName evidence="2">DUF7742 domain-containing protein</fullName>
    </recommendedName>
</protein>
<name>A0A1H7YCS5_9RHOB</name>
<gene>
    <name evidence="3" type="ORF">SAMN04488003_101110</name>
</gene>
<keyword evidence="1" id="KW-0812">Transmembrane</keyword>
<keyword evidence="1" id="KW-0472">Membrane</keyword>
<keyword evidence="4" id="KW-1185">Reference proteome</keyword>
<evidence type="ECO:0000256" key="1">
    <source>
        <dbReference type="SAM" id="Phobius"/>
    </source>
</evidence>
<dbReference type="RefSeq" id="WP_089897592.1">
    <property type="nucleotide sequence ID" value="NZ_FOCI01000001.1"/>
</dbReference>
<organism evidence="3 4">
    <name type="scientific">Loktanella fryxellensis</name>
    <dbReference type="NCBI Taxonomy" id="245187"/>
    <lineage>
        <taxon>Bacteria</taxon>
        <taxon>Pseudomonadati</taxon>
        <taxon>Pseudomonadota</taxon>
        <taxon>Alphaproteobacteria</taxon>
        <taxon>Rhodobacterales</taxon>
        <taxon>Roseobacteraceae</taxon>
        <taxon>Loktanella</taxon>
    </lineage>
</organism>
<evidence type="ECO:0000259" key="2">
    <source>
        <dbReference type="Pfam" id="PF24891"/>
    </source>
</evidence>
<reference evidence="3 4" key="1">
    <citation type="submission" date="2016-10" db="EMBL/GenBank/DDBJ databases">
        <authorList>
            <person name="de Groot N.N."/>
        </authorList>
    </citation>
    <scope>NUCLEOTIDE SEQUENCE [LARGE SCALE GENOMIC DNA]</scope>
    <source>
        <strain evidence="3 4">DSM 16213</strain>
    </source>
</reference>
<feature type="transmembrane region" description="Helical" evidence="1">
    <location>
        <begin position="12"/>
        <end position="34"/>
    </location>
</feature>
<sequence length="88" mass="9189">MRPVHVTDLDIAARTVLAYGPVTAVRIVAGARLADRYRKRMRRRHRLWGDGTLAGACAAIGPAAPPGACDAAYRTALAAVLAALAAPL</sequence>
<evidence type="ECO:0000313" key="3">
    <source>
        <dbReference type="EMBL" id="SEM43755.1"/>
    </source>
</evidence>
<dbReference type="Proteomes" id="UP000199585">
    <property type="component" value="Unassembled WGS sequence"/>
</dbReference>
<dbReference type="InterPro" id="IPR056644">
    <property type="entry name" value="DUF7742"/>
</dbReference>
<dbReference type="AlphaFoldDB" id="A0A1H7YCS5"/>
<proteinExistence type="predicted"/>
<dbReference type="STRING" id="245187.SAMN04488003_101110"/>
<dbReference type="Pfam" id="PF24891">
    <property type="entry name" value="DUF7742"/>
    <property type="match status" value="1"/>
</dbReference>
<keyword evidence="1" id="KW-1133">Transmembrane helix</keyword>
<evidence type="ECO:0000313" key="4">
    <source>
        <dbReference type="Proteomes" id="UP000199585"/>
    </source>
</evidence>